<dbReference type="STRING" id="1123402.SAMN02583745_01582"/>
<sequence>MTISSLPLSQIVNVQLNIQPVSSPRRDFSQLVLFTNEITPFKENKLLYLANQQQVEATFGTHSETAKATLPFFAQSPRPTHLMVAPWNKETESPKESLSKLTEYAPHWYAAVFLGVLTDKEILEASEWVLAADKKIFGITTANPDHIEMDAKKSPFKALKDKQNYRVVALYDKSEPYAIMSFLARGLSVNFAANNSTITMKFKQLPGISVESMTLTEANKCKALGVNYYTYFDESAMVAEGTVVGGRFFDEVHILDWFVDAVQKEVFATLYHSATKIPLTDRGTAILIAAVNRVCKEGINNGAFTTGIWHGDAFGNLNTGDRLDEGFYVYCDSVDNLSLSDREQRKSPPIQVAVKLSGAIHSVDIMINFDR</sequence>
<protein>
    <recommendedName>
        <fullName evidence="3">Phage tail sheath protein</fullName>
    </recommendedName>
</protein>
<evidence type="ECO:0008006" key="3">
    <source>
        <dbReference type="Google" id="ProtNLM"/>
    </source>
</evidence>
<dbReference type="Pfam" id="PF11863">
    <property type="entry name" value="DUF3383"/>
    <property type="match status" value="1"/>
</dbReference>
<dbReference type="OrthoDB" id="5465420at2"/>
<organism evidence="1 2">
    <name type="scientific">Thorsellia anophelis DSM 18579</name>
    <dbReference type="NCBI Taxonomy" id="1123402"/>
    <lineage>
        <taxon>Bacteria</taxon>
        <taxon>Pseudomonadati</taxon>
        <taxon>Pseudomonadota</taxon>
        <taxon>Gammaproteobacteria</taxon>
        <taxon>Enterobacterales</taxon>
        <taxon>Thorselliaceae</taxon>
        <taxon>Thorsellia</taxon>
    </lineage>
</organism>
<dbReference type="RefSeq" id="WP_093319415.1">
    <property type="nucleotide sequence ID" value="NZ_FOHV01000010.1"/>
</dbReference>
<name>A0A1I0CCL8_9GAMM</name>
<dbReference type="AlphaFoldDB" id="A0A1I0CCL8"/>
<evidence type="ECO:0000313" key="2">
    <source>
        <dbReference type="Proteomes" id="UP000242642"/>
    </source>
</evidence>
<dbReference type="EMBL" id="FOHV01000010">
    <property type="protein sequence ID" value="SET17285.1"/>
    <property type="molecule type" value="Genomic_DNA"/>
</dbReference>
<reference evidence="2" key="1">
    <citation type="submission" date="2016-10" db="EMBL/GenBank/DDBJ databases">
        <authorList>
            <person name="Varghese N."/>
            <person name="Submissions S."/>
        </authorList>
    </citation>
    <scope>NUCLEOTIDE SEQUENCE [LARGE SCALE GENOMIC DNA]</scope>
    <source>
        <strain evidence="2">DSM 18579</strain>
    </source>
</reference>
<dbReference type="Proteomes" id="UP000242642">
    <property type="component" value="Unassembled WGS sequence"/>
</dbReference>
<proteinExistence type="predicted"/>
<dbReference type="InterPro" id="IPR021808">
    <property type="entry name" value="DUF3383"/>
</dbReference>
<evidence type="ECO:0000313" key="1">
    <source>
        <dbReference type="EMBL" id="SET17285.1"/>
    </source>
</evidence>
<accession>A0A1I0CCL8</accession>
<gene>
    <name evidence="1" type="ORF">SAMN02583745_01582</name>
</gene>
<keyword evidence="2" id="KW-1185">Reference proteome</keyword>